<dbReference type="PROSITE" id="PS51257">
    <property type="entry name" value="PROKAR_LIPOPROTEIN"/>
    <property type="match status" value="1"/>
</dbReference>
<evidence type="ECO:0008006" key="4">
    <source>
        <dbReference type="Google" id="ProtNLM"/>
    </source>
</evidence>
<dbReference type="EMBL" id="VWAQ01000018">
    <property type="protein sequence ID" value="KAA5205430.1"/>
    <property type="molecule type" value="Genomic_DNA"/>
</dbReference>
<gene>
    <name evidence="2" type="ORF">F2Z25_18455</name>
</gene>
<feature type="signal peptide" evidence="1">
    <location>
        <begin position="1"/>
        <end position="18"/>
    </location>
</feature>
<accession>A0A5M5Q5N2</accession>
<keyword evidence="1" id="KW-0732">Signal</keyword>
<dbReference type="RefSeq" id="WP_053874296.1">
    <property type="nucleotide sequence ID" value="NZ_BAABYZ010000002.1"/>
</dbReference>
<name>A0A5M5Q5N2_BACFG</name>
<sequence>MRITKSILALMAATMTFAACSNDEKITESAPKTVALTVKLPEFGGASSRAIENETQTGHKVTVSGNNVTIIARVGQNGAITNTITKTLTPGGVGFNQEQITVSGAATWIDVEANSDNGSTETDDVNTRQGAATSSKVRLFGGAAITGAGAPGATCTPTINPEMARVEIKGSLGNSWIHLNDLKVKGIYINNIKLKRGDAMNALTRIASNMPAWNAAYAVSGTFENMYNKDLGGGNPAVQGAGVTQITGGKADGYNFFSQKDDTFPLPTDKEGVMKKSIHVIMEVEFDKKVGGAGVETGWLNVVALKEVGGSYITDFEAGKVYSIDLADIKDIMDVPVPPVTPDPDPETVSVDLTVSIGQWTVVQVKPEV</sequence>
<evidence type="ECO:0000313" key="2">
    <source>
        <dbReference type="EMBL" id="KAA5205430.1"/>
    </source>
</evidence>
<reference evidence="2 3" key="1">
    <citation type="journal article" date="2019" name="Nat. Med.">
        <title>A library of human gut bacterial isolates paired with longitudinal multiomics data enables mechanistic microbiome research.</title>
        <authorList>
            <person name="Poyet M."/>
            <person name="Groussin M."/>
            <person name="Gibbons S.M."/>
            <person name="Avila-Pacheco J."/>
            <person name="Jiang X."/>
            <person name="Kearney S.M."/>
            <person name="Perrotta A.R."/>
            <person name="Berdy B."/>
            <person name="Zhao S."/>
            <person name="Lieberman T.D."/>
            <person name="Swanson P.K."/>
            <person name="Smith M."/>
            <person name="Roesemann S."/>
            <person name="Alexander J.E."/>
            <person name="Rich S.A."/>
            <person name="Livny J."/>
            <person name="Vlamakis H."/>
            <person name="Clish C."/>
            <person name="Bullock K."/>
            <person name="Deik A."/>
            <person name="Scott J."/>
            <person name="Pierce K.A."/>
            <person name="Xavier R.J."/>
            <person name="Alm E.J."/>
        </authorList>
    </citation>
    <scope>NUCLEOTIDE SEQUENCE [LARGE SCALE GENOMIC DNA]</scope>
    <source>
        <strain evidence="2 3">BIOML-A1</strain>
    </source>
</reference>
<dbReference type="CDD" id="cd13120">
    <property type="entry name" value="BF2867_like_N"/>
    <property type="match status" value="1"/>
</dbReference>
<feature type="chain" id="PRO_5030134188" description="Lipoprotein" evidence="1">
    <location>
        <begin position="19"/>
        <end position="369"/>
    </location>
</feature>
<comment type="caution">
    <text evidence="2">The sequence shown here is derived from an EMBL/GenBank/DDBJ whole genome shotgun (WGS) entry which is preliminary data.</text>
</comment>
<proteinExistence type="predicted"/>
<dbReference type="Proteomes" id="UP000429838">
    <property type="component" value="Unassembled WGS sequence"/>
</dbReference>
<protein>
    <recommendedName>
        <fullName evidence="4">Lipoprotein</fullName>
    </recommendedName>
</protein>
<organism evidence="2 3">
    <name type="scientific">Bacteroides fragilis</name>
    <dbReference type="NCBI Taxonomy" id="817"/>
    <lineage>
        <taxon>Bacteria</taxon>
        <taxon>Pseudomonadati</taxon>
        <taxon>Bacteroidota</taxon>
        <taxon>Bacteroidia</taxon>
        <taxon>Bacteroidales</taxon>
        <taxon>Bacteroidaceae</taxon>
        <taxon>Bacteroides</taxon>
    </lineage>
</organism>
<evidence type="ECO:0000313" key="3">
    <source>
        <dbReference type="Proteomes" id="UP000429838"/>
    </source>
</evidence>
<dbReference type="AlphaFoldDB" id="A0A5M5Q5N2"/>
<evidence type="ECO:0000256" key="1">
    <source>
        <dbReference type="SAM" id="SignalP"/>
    </source>
</evidence>